<gene>
    <name evidence="2" type="ORF">HERILL_LOCUS11671</name>
</gene>
<evidence type="ECO:0000313" key="2">
    <source>
        <dbReference type="EMBL" id="CAD7089093.1"/>
    </source>
</evidence>
<dbReference type="Proteomes" id="UP000594454">
    <property type="component" value="Chromosome 4"/>
</dbReference>
<organism evidence="2 3">
    <name type="scientific">Hermetia illucens</name>
    <name type="common">Black soldier fly</name>
    <dbReference type="NCBI Taxonomy" id="343691"/>
    <lineage>
        <taxon>Eukaryota</taxon>
        <taxon>Metazoa</taxon>
        <taxon>Ecdysozoa</taxon>
        <taxon>Arthropoda</taxon>
        <taxon>Hexapoda</taxon>
        <taxon>Insecta</taxon>
        <taxon>Pterygota</taxon>
        <taxon>Neoptera</taxon>
        <taxon>Endopterygota</taxon>
        <taxon>Diptera</taxon>
        <taxon>Brachycera</taxon>
        <taxon>Stratiomyomorpha</taxon>
        <taxon>Stratiomyidae</taxon>
        <taxon>Hermetiinae</taxon>
        <taxon>Hermetia</taxon>
    </lineage>
</organism>
<dbReference type="AlphaFoldDB" id="A0A7R8YX54"/>
<name>A0A7R8YX54_HERIL</name>
<dbReference type="PANTHER" id="PTHR20974:SF0">
    <property type="entry name" value="UPF0585 PROTEIN CG18661"/>
    <property type="match status" value="1"/>
</dbReference>
<dbReference type="Pfam" id="PF06080">
    <property type="entry name" value="DUF938"/>
    <property type="match status" value="1"/>
</dbReference>
<protein>
    <submittedName>
        <fullName evidence="2">Uncharacterized protein</fullName>
    </submittedName>
</protein>
<dbReference type="OrthoDB" id="10258744at2759"/>
<comment type="similarity">
    <text evidence="1">Belongs to the UPF0585 family.</text>
</comment>
<reference evidence="2 3" key="1">
    <citation type="submission" date="2020-11" db="EMBL/GenBank/DDBJ databases">
        <authorList>
            <person name="Wallbank WR R."/>
            <person name="Pardo Diaz C."/>
            <person name="Kozak K."/>
            <person name="Martin S."/>
            <person name="Jiggins C."/>
            <person name="Moest M."/>
            <person name="Warren A I."/>
            <person name="Generalovic N T."/>
            <person name="Byers J.R.P. K."/>
            <person name="Montejo-Kovacevich G."/>
            <person name="Yen C E."/>
        </authorList>
    </citation>
    <scope>NUCLEOTIDE SEQUENCE [LARGE SCALE GENOMIC DNA]</scope>
</reference>
<dbReference type="InParanoid" id="A0A7R8YX54"/>
<proteinExistence type="inferred from homology"/>
<evidence type="ECO:0000313" key="3">
    <source>
        <dbReference type="Proteomes" id="UP000594454"/>
    </source>
</evidence>
<evidence type="ECO:0000256" key="1">
    <source>
        <dbReference type="ARBA" id="ARBA00008308"/>
    </source>
</evidence>
<dbReference type="PANTHER" id="PTHR20974">
    <property type="entry name" value="UPF0585 PROTEIN CG18661"/>
    <property type="match status" value="1"/>
</dbReference>
<dbReference type="SUPFAM" id="SSF53335">
    <property type="entry name" value="S-adenosyl-L-methionine-dependent methyltransferases"/>
    <property type="match status" value="1"/>
</dbReference>
<dbReference type="InterPro" id="IPR029063">
    <property type="entry name" value="SAM-dependent_MTases_sf"/>
</dbReference>
<accession>A0A7R8YX54</accession>
<dbReference type="Gene3D" id="3.40.50.150">
    <property type="entry name" value="Vaccinia Virus protein VP39"/>
    <property type="match status" value="1"/>
</dbReference>
<dbReference type="FunCoup" id="A0A7R8YX54">
    <property type="interactions" value="151"/>
</dbReference>
<dbReference type="InterPro" id="IPR010342">
    <property type="entry name" value="DUF938"/>
</dbReference>
<sequence length="215" mass="24140">MYVFHDAEDGSDKKVLLPAERNAQPILEVLTRFLDSKTPGLQFLEISSGTGQHALYFANQFPNITFQPTEHDKELLASIVAYADESRHGNIQQPLFVDISQPCLLNFAGQFDYILNVNLIHVSPWACTEGLFRTAGHVLKPGGLLLTYGALAIDGVLEPESNREFDEALRKHDPEWGIRDLRDLKQEAAKNGVVVKEVIDMPANNKMVVWQKNEQ</sequence>
<dbReference type="EMBL" id="LR899012">
    <property type="protein sequence ID" value="CAD7089093.1"/>
    <property type="molecule type" value="Genomic_DNA"/>
</dbReference>
<dbReference type="OMA" id="DYYKCLI"/>
<keyword evidence="3" id="KW-1185">Reference proteome</keyword>